<protein>
    <recommendedName>
        <fullName evidence="3">protein O-GlcNAc transferase</fullName>
        <ecNumber evidence="3">2.4.1.255</ecNumber>
    </recommendedName>
</protein>
<dbReference type="Pfam" id="PF13414">
    <property type="entry name" value="TPR_11"/>
    <property type="match status" value="1"/>
</dbReference>
<evidence type="ECO:0000256" key="4">
    <source>
        <dbReference type="ARBA" id="ARBA00022676"/>
    </source>
</evidence>
<evidence type="ECO:0000256" key="2">
    <source>
        <dbReference type="ARBA" id="ARBA00005386"/>
    </source>
</evidence>
<keyword evidence="7 8" id="KW-0802">TPR repeat</keyword>
<keyword evidence="5 10" id="KW-0808">Transferase</keyword>
<dbReference type="SUPFAM" id="SSF53756">
    <property type="entry name" value="UDP-Glycosyltransferase/glycogen phosphorylase"/>
    <property type="match status" value="1"/>
</dbReference>
<dbReference type="PROSITE" id="PS50005">
    <property type="entry name" value="TPR"/>
    <property type="match status" value="7"/>
</dbReference>
<dbReference type="PANTHER" id="PTHR44835:SF1">
    <property type="entry name" value="PROTEIN O-GLCNAC TRANSFERASE"/>
    <property type="match status" value="1"/>
</dbReference>
<sequence>MNQQQLMLLLQQNRITEAHKVCEQLCQTQPSNARLLFLMSAICGQLGDFAGSESYCQRVIKLHPRTAPAWYNLGVAQLRQNKYSQAQTSLKKAISLQPEFAEALCELGNVLQQQGDNEAAIRRYMQALKLKPDFSQAHHNLALAQLAVGEKEQAQQSLESAIRHQPGLAASRHQLSLLFVEQGNLDAALTQAESAVSLQPDNQEYLSSIALLHRDTGNLEQSEAYYRRALSLAPENSRLVSNFALTLIETGNHDEAIERLNDAIRQDPQVAELHYNLGLAYSRINRLSDAIHSYMNAIELDKNLHQAWTNLGTLHMLSGKPQEAIDCFDMALRLAPDYAEAASNRLMAMNYCPEFDDTHIARQHFEWGARKENLHLAATPIPAERPPSKIRIGFVSPDFREHSVAYFFLSLTGLARRPDVEIICYSNTKNPDRMTQRIRSQANLWRDITKLSDQATADRIYQDRPDVLIDLAGHTSGNRLGLFTLRPCPVQITYLGYPNTSGLAEMDYRLTDSIADPNGQQELYTEKLLRMPRCFLCFTPPEDAPEPTLPGSCNDTITFGCFNNLAKITPRMIVLWSRILQAVPESRIVLKARPLGDPNVAGYFRRLFMEQGIAAERLELLGWVPTNDHYAAYNTIDIALDTFPYHGTTTTCEALWMGRPVITRTGTRHASRVGASLLHAMDMGEFVAGDDQQYLNIAIGLAHKLQSGEHPYRNIRQRMATSPLCDQSDFQQAFLDQITNCIVSVSTG</sequence>
<dbReference type="SMART" id="SM00028">
    <property type="entry name" value="TPR"/>
    <property type="match status" value="9"/>
</dbReference>
<dbReference type="InterPro" id="IPR019734">
    <property type="entry name" value="TPR_rpt"/>
</dbReference>
<comment type="similarity">
    <text evidence="2">Belongs to the glycosyltransferase 41 family. O-GlcNAc transferase subfamily.</text>
</comment>
<feature type="domain" description="O-GlcNAc transferase C-terminal" evidence="9">
    <location>
        <begin position="386"/>
        <end position="536"/>
    </location>
</feature>
<dbReference type="Gene3D" id="1.25.40.10">
    <property type="entry name" value="Tetratricopeptide repeat domain"/>
    <property type="match status" value="2"/>
</dbReference>
<dbReference type="RefSeq" id="WP_096364946.1">
    <property type="nucleotide sequence ID" value="NZ_AP018052.1"/>
</dbReference>
<dbReference type="KEGG" id="ttc:FOKN1_0794"/>
<dbReference type="Proteomes" id="UP000218765">
    <property type="component" value="Chromosome"/>
</dbReference>
<dbReference type="Pfam" id="PF13844">
    <property type="entry name" value="Glyco_transf_41"/>
    <property type="match status" value="2"/>
</dbReference>
<evidence type="ECO:0000256" key="8">
    <source>
        <dbReference type="PROSITE-ProRule" id="PRU00339"/>
    </source>
</evidence>
<dbReference type="InterPro" id="IPR011990">
    <property type="entry name" value="TPR-like_helical_dom_sf"/>
</dbReference>
<organism evidence="10 11">
    <name type="scientific">Thiohalobacter thiocyanaticus</name>
    <dbReference type="NCBI Taxonomy" id="585455"/>
    <lineage>
        <taxon>Bacteria</taxon>
        <taxon>Pseudomonadati</taxon>
        <taxon>Pseudomonadota</taxon>
        <taxon>Gammaproteobacteria</taxon>
        <taxon>Thiohalobacterales</taxon>
        <taxon>Thiohalobacteraceae</taxon>
        <taxon>Thiohalobacter</taxon>
    </lineage>
</organism>
<evidence type="ECO:0000313" key="11">
    <source>
        <dbReference type="Proteomes" id="UP000218765"/>
    </source>
</evidence>
<dbReference type="GO" id="GO:0097363">
    <property type="term" value="F:protein O-acetylglucosaminyltransferase activity"/>
    <property type="evidence" value="ECO:0007669"/>
    <property type="project" value="UniProtKB-EC"/>
</dbReference>
<feature type="repeat" description="TPR" evidence="8">
    <location>
        <begin position="271"/>
        <end position="304"/>
    </location>
</feature>
<dbReference type="PROSITE" id="PS50293">
    <property type="entry name" value="TPR_REGION"/>
    <property type="match status" value="4"/>
</dbReference>
<evidence type="ECO:0000256" key="5">
    <source>
        <dbReference type="ARBA" id="ARBA00022679"/>
    </source>
</evidence>
<dbReference type="UniPathway" id="UPA00378"/>
<feature type="repeat" description="TPR" evidence="8">
    <location>
        <begin position="203"/>
        <end position="236"/>
    </location>
</feature>
<feature type="domain" description="O-GlcNAc transferase C-terminal" evidence="9">
    <location>
        <begin position="553"/>
        <end position="730"/>
    </location>
</feature>
<dbReference type="Pfam" id="PF13429">
    <property type="entry name" value="TPR_15"/>
    <property type="match status" value="1"/>
</dbReference>
<keyword evidence="11" id="KW-1185">Reference proteome</keyword>
<feature type="repeat" description="TPR" evidence="8">
    <location>
        <begin position="169"/>
        <end position="202"/>
    </location>
</feature>
<dbReference type="OrthoDB" id="7058953at2"/>
<dbReference type="PANTHER" id="PTHR44835">
    <property type="entry name" value="UDP-N-ACETYLGLUCOSAMINE--PEPTIDE N-ACETYLGLUCOSAMINYLTRANSFERASE SPINDLY-RELATED"/>
    <property type="match status" value="1"/>
</dbReference>
<dbReference type="Gene3D" id="3.40.50.11380">
    <property type="match status" value="1"/>
</dbReference>
<dbReference type="AlphaFoldDB" id="A0A1Z4VNI7"/>
<reference evidence="10 11" key="1">
    <citation type="submission" date="2017-05" db="EMBL/GenBank/DDBJ databases">
        <title>Thiocyanate degradation by Thiohalobacter thiocyanaticus FOKN1.</title>
        <authorList>
            <person name="Oshiki M."/>
            <person name="Fukushima T."/>
            <person name="Kawano S."/>
            <person name="Nakagawa J."/>
        </authorList>
    </citation>
    <scope>NUCLEOTIDE SEQUENCE [LARGE SCALE GENOMIC DNA]</scope>
    <source>
        <strain evidence="10 11">FOKN1</strain>
    </source>
</reference>
<evidence type="ECO:0000256" key="6">
    <source>
        <dbReference type="ARBA" id="ARBA00022737"/>
    </source>
</evidence>
<name>A0A1Z4VNI7_9GAMM</name>
<dbReference type="InterPro" id="IPR029489">
    <property type="entry name" value="OGT/SEC/SPY_C"/>
</dbReference>
<dbReference type="Gene3D" id="3.40.50.2000">
    <property type="entry name" value="Glycogen Phosphorylase B"/>
    <property type="match status" value="1"/>
</dbReference>
<proteinExistence type="inferred from homology"/>
<dbReference type="EMBL" id="AP018052">
    <property type="protein sequence ID" value="BAZ93196.1"/>
    <property type="molecule type" value="Genomic_DNA"/>
</dbReference>
<feature type="repeat" description="TPR" evidence="8">
    <location>
        <begin position="67"/>
        <end position="100"/>
    </location>
</feature>
<keyword evidence="4" id="KW-0328">Glycosyltransferase</keyword>
<evidence type="ECO:0000256" key="7">
    <source>
        <dbReference type="ARBA" id="ARBA00022803"/>
    </source>
</evidence>
<feature type="repeat" description="TPR" evidence="8">
    <location>
        <begin position="305"/>
        <end position="338"/>
    </location>
</feature>
<gene>
    <name evidence="10" type="ORF">FOKN1_0794</name>
</gene>
<dbReference type="InterPro" id="IPR051939">
    <property type="entry name" value="Glycosyltr_41/O-GlcNAc_trsf"/>
</dbReference>
<dbReference type="EC" id="2.4.1.255" evidence="3"/>
<evidence type="ECO:0000259" key="9">
    <source>
        <dbReference type="Pfam" id="PF13844"/>
    </source>
</evidence>
<evidence type="ECO:0000256" key="3">
    <source>
        <dbReference type="ARBA" id="ARBA00011970"/>
    </source>
</evidence>
<keyword evidence="6" id="KW-0677">Repeat</keyword>
<feature type="repeat" description="TPR" evidence="8">
    <location>
        <begin position="101"/>
        <end position="134"/>
    </location>
</feature>
<dbReference type="SUPFAM" id="SSF48452">
    <property type="entry name" value="TPR-like"/>
    <property type="match status" value="2"/>
</dbReference>
<dbReference type="Pfam" id="PF00515">
    <property type="entry name" value="TPR_1"/>
    <property type="match status" value="2"/>
</dbReference>
<evidence type="ECO:0000256" key="1">
    <source>
        <dbReference type="ARBA" id="ARBA00004922"/>
    </source>
</evidence>
<accession>A0A1Z4VNI7</accession>
<feature type="repeat" description="TPR" evidence="8">
    <location>
        <begin position="237"/>
        <end position="270"/>
    </location>
</feature>
<evidence type="ECO:0000313" key="10">
    <source>
        <dbReference type="EMBL" id="BAZ93196.1"/>
    </source>
</evidence>
<comment type="pathway">
    <text evidence="1">Protein modification; protein glycosylation.</text>
</comment>